<gene>
    <name evidence="1" type="ORF">FHU29_004624</name>
</gene>
<dbReference type="RefSeq" id="WP_064442267.1">
    <property type="nucleotide sequence ID" value="NZ_BDDI01000022.1"/>
</dbReference>
<dbReference type="Proteomes" id="UP000567922">
    <property type="component" value="Unassembled WGS sequence"/>
</dbReference>
<keyword evidence="2" id="KW-1185">Reference proteome</keyword>
<evidence type="ECO:0000313" key="1">
    <source>
        <dbReference type="EMBL" id="MBB3040129.1"/>
    </source>
</evidence>
<comment type="caution">
    <text evidence="1">The sequence shown here is derived from an EMBL/GenBank/DDBJ whole genome shotgun (WGS) entry which is preliminary data.</text>
</comment>
<accession>A0A839RUV7</accession>
<protein>
    <recommendedName>
        <fullName evidence="3">Head-to-tail adaptor</fullName>
    </recommendedName>
</protein>
<evidence type="ECO:0000313" key="2">
    <source>
        <dbReference type="Proteomes" id="UP000567922"/>
    </source>
</evidence>
<dbReference type="EMBL" id="JACHWS010000007">
    <property type="protein sequence ID" value="MBB3040129.1"/>
    <property type="molecule type" value="Genomic_DNA"/>
</dbReference>
<evidence type="ECO:0008006" key="3">
    <source>
        <dbReference type="Google" id="ProtNLM"/>
    </source>
</evidence>
<proteinExistence type="predicted"/>
<sequence>MAACEWTVDDSCLPAPESEYDRARLQDAKDAAVRILWSLTGRQYGVCPAIARPCPPPCLPRKSGPGWFPELVNGAWINVCKCEGGCTWLAPSVIHLPGPVDHIIKVTIDGTDLDETAYALEGDLLYRTNGIWPSQNLTKPLGSPGSWSVTYGRGAPPPAGLATAAGILAKEFFAACCNTKCRLPARVQAVVRNGVSVTMTGPDIFAEGLTGIPEIDIQIQAANPNRLAQRSRAV</sequence>
<organism evidence="1 2">
    <name type="scientific">Hoyosella altamirensis</name>
    <dbReference type="NCBI Taxonomy" id="616997"/>
    <lineage>
        <taxon>Bacteria</taxon>
        <taxon>Bacillati</taxon>
        <taxon>Actinomycetota</taxon>
        <taxon>Actinomycetes</taxon>
        <taxon>Mycobacteriales</taxon>
        <taxon>Hoyosellaceae</taxon>
        <taxon>Hoyosella</taxon>
    </lineage>
</organism>
<reference evidence="1 2" key="1">
    <citation type="submission" date="2020-08" db="EMBL/GenBank/DDBJ databases">
        <title>Sequencing the genomes of 1000 actinobacteria strains.</title>
        <authorList>
            <person name="Klenk H.-P."/>
        </authorList>
    </citation>
    <scope>NUCLEOTIDE SEQUENCE [LARGE SCALE GENOMIC DNA]</scope>
    <source>
        <strain evidence="1 2">DSM 45258</strain>
    </source>
</reference>
<dbReference type="AlphaFoldDB" id="A0A839RUV7"/>
<name>A0A839RUV7_9ACTN</name>